<dbReference type="PROSITE" id="PS50921">
    <property type="entry name" value="ANTAR"/>
    <property type="match status" value="1"/>
</dbReference>
<gene>
    <name evidence="2" type="ORF">F3J40_02020</name>
</gene>
<dbReference type="EMBL" id="VWXF01000001">
    <property type="protein sequence ID" value="NIF20396.1"/>
    <property type="molecule type" value="Genomic_DNA"/>
</dbReference>
<dbReference type="SUPFAM" id="SSF52172">
    <property type="entry name" value="CheY-like"/>
    <property type="match status" value="1"/>
</dbReference>
<dbReference type="InterPro" id="IPR005561">
    <property type="entry name" value="ANTAR"/>
</dbReference>
<reference evidence="2 3" key="1">
    <citation type="journal article" date="2019" name="bioRxiv">
        <title>Bacteria contribute to plant secondary compound degradation in a generalist herbivore system.</title>
        <authorList>
            <person name="Francoeur C.B."/>
            <person name="Khadempour L."/>
            <person name="Moreira-Soto R.D."/>
            <person name="Gotting K."/>
            <person name="Book A.J."/>
            <person name="Pinto-Tomas A.A."/>
            <person name="Keefover-Ring K."/>
            <person name="Currie C.R."/>
        </authorList>
    </citation>
    <scope>NUCLEOTIDE SEQUENCE [LARGE SCALE GENOMIC DNA]</scope>
    <source>
        <strain evidence="2">Acro-835</strain>
    </source>
</reference>
<protein>
    <submittedName>
        <fullName evidence="2">ANTAR domain-containing protein</fullName>
    </submittedName>
</protein>
<accession>A0ABX0R7Z0</accession>
<dbReference type="InterPro" id="IPR036388">
    <property type="entry name" value="WH-like_DNA-bd_sf"/>
</dbReference>
<organism evidence="2 3">
    <name type="scientific">Candidatus Pantoea multigeneris</name>
    <dbReference type="NCBI Taxonomy" id="2608357"/>
    <lineage>
        <taxon>Bacteria</taxon>
        <taxon>Pseudomonadati</taxon>
        <taxon>Pseudomonadota</taxon>
        <taxon>Gammaproteobacteria</taxon>
        <taxon>Enterobacterales</taxon>
        <taxon>Erwiniaceae</taxon>
        <taxon>Pantoea</taxon>
    </lineage>
</organism>
<dbReference type="InterPro" id="IPR011006">
    <property type="entry name" value="CheY-like_superfamily"/>
</dbReference>
<dbReference type="RefSeq" id="WP_167012386.1">
    <property type="nucleotide sequence ID" value="NZ_VWXF01000001.1"/>
</dbReference>
<evidence type="ECO:0000313" key="2">
    <source>
        <dbReference type="EMBL" id="NIF20396.1"/>
    </source>
</evidence>
<dbReference type="SMART" id="SM01012">
    <property type="entry name" value="ANTAR"/>
    <property type="match status" value="1"/>
</dbReference>
<proteinExistence type="predicted"/>
<dbReference type="Pfam" id="PF03861">
    <property type="entry name" value="ANTAR"/>
    <property type="match status" value="1"/>
</dbReference>
<dbReference type="Pfam" id="PF08376">
    <property type="entry name" value="NIT"/>
    <property type="match status" value="1"/>
</dbReference>
<keyword evidence="3" id="KW-1185">Reference proteome</keyword>
<feature type="domain" description="ANTAR" evidence="1">
    <location>
        <begin position="353"/>
        <end position="414"/>
    </location>
</feature>
<comment type="caution">
    <text evidence="2">The sequence shown here is derived from an EMBL/GenBank/DDBJ whole genome shotgun (WGS) entry which is preliminary data.</text>
</comment>
<dbReference type="InterPro" id="IPR013587">
    <property type="entry name" value="Nitrate/nitrite_sensing"/>
</dbReference>
<sequence>MNADSATTVRFLLASRQCELNSLRYLLQTGELVGKISQMVHMLQRERGTSNLYLCTQGRLCGEQLAQRAQDALTAQVALLHHLDQLETLTATLPQASRLLSRVASVVYALSLLPALRQQVRQLTAQDAIAFFNDTIRHLLALVFELSDAAAEPAISRALIAQFSFMQGKELAGQERAAGVAALAAGQFDEHSQHTLLDLIERQDRCFATFAEFCDAAHRQRWLDLTPDSEFERLRRIACTRRTRQAADEAESLRWFSVATQRIDGMKQLEDELQTSLMDLCRARIAVQEQANNEQRADISSLMGQQIQDEGGYAVFMPHAGHEQGEWLANDEGVTPQLSRSLLSLVQQQARRLQALDHELTTLRVTLNERKAIDRAKSLLMQHRALSEEEAYKTLRRMAMNQNKKLVEIATAMLAVADILQESP</sequence>
<name>A0ABX0R7Z0_9GAMM</name>
<dbReference type="Gene3D" id="1.10.10.10">
    <property type="entry name" value="Winged helix-like DNA-binding domain superfamily/Winged helix DNA-binding domain"/>
    <property type="match status" value="1"/>
</dbReference>
<dbReference type="Proteomes" id="UP001515683">
    <property type="component" value="Unassembled WGS sequence"/>
</dbReference>
<evidence type="ECO:0000259" key="1">
    <source>
        <dbReference type="PROSITE" id="PS50921"/>
    </source>
</evidence>
<evidence type="ECO:0000313" key="3">
    <source>
        <dbReference type="Proteomes" id="UP001515683"/>
    </source>
</evidence>